<comment type="similarity">
    <text evidence="1">Belongs to the amidase family.</text>
</comment>
<gene>
    <name evidence="3" type="ORF">BS329_20765</name>
</gene>
<dbReference type="InterPro" id="IPR023631">
    <property type="entry name" value="Amidase_dom"/>
</dbReference>
<dbReference type="InterPro" id="IPR000120">
    <property type="entry name" value="Amidase"/>
</dbReference>
<dbReference type="Proteomes" id="UP000187486">
    <property type="component" value="Unassembled WGS sequence"/>
</dbReference>
<name>A0A1R0KQU5_9PSEU</name>
<dbReference type="GO" id="GO:0003824">
    <property type="term" value="F:catalytic activity"/>
    <property type="evidence" value="ECO:0007669"/>
    <property type="project" value="InterPro"/>
</dbReference>
<dbReference type="Pfam" id="PF01425">
    <property type="entry name" value="Amidase"/>
    <property type="match status" value="1"/>
</dbReference>
<evidence type="ECO:0000313" key="3">
    <source>
        <dbReference type="EMBL" id="OLZ50060.1"/>
    </source>
</evidence>
<evidence type="ECO:0000259" key="2">
    <source>
        <dbReference type="Pfam" id="PF01425"/>
    </source>
</evidence>
<accession>A0A1R0KQU5</accession>
<evidence type="ECO:0000256" key="1">
    <source>
        <dbReference type="ARBA" id="ARBA00009199"/>
    </source>
</evidence>
<dbReference type="Gene3D" id="3.90.1300.10">
    <property type="entry name" value="Amidase signature (AS) domain"/>
    <property type="match status" value="1"/>
</dbReference>
<evidence type="ECO:0000313" key="4">
    <source>
        <dbReference type="Proteomes" id="UP000187486"/>
    </source>
</evidence>
<reference evidence="3 4" key="1">
    <citation type="submission" date="2016-01" db="EMBL/GenBank/DDBJ databases">
        <title>Amycolatopsis coloradensis genome sequencing and assembly.</title>
        <authorList>
            <person name="Mayilraj S."/>
        </authorList>
    </citation>
    <scope>NUCLEOTIDE SEQUENCE [LARGE SCALE GENOMIC DNA]</scope>
    <source>
        <strain evidence="3 4">DSM 44225</strain>
    </source>
</reference>
<dbReference type="AlphaFoldDB" id="A0A1R0KQU5"/>
<protein>
    <submittedName>
        <fullName evidence="3">Amidase</fullName>
    </submittedName>
</protein>
<dbReference type="STRING" id="76021.BS329_20765"/>
<sequence>MSTELAFRSATELARLIATRELSPVELMKACIARIEERNPSLNALVHTDLEHARSAAVAAEKAVMAGEEIGPLHGVPTAIKDLFSTRAGWVATFGGIPALKNFVADQSSLWVERMEAAGAVILGSTNSPVLGFRGVCDNALFGPTCNPFDMTRNSGGSSGGGAAAVADGLVPFAEGTDAGGSIRIPAAWTNLVGHKPSAGRVPLVMRPDAFGGTAPFIHEGAMTRTVEDTVTTLRILVGADHRDPFSVDERPGFADVLGGDVRGMRIAYSPGLGVHQVEPVVADAVGQTVRSLEEAGAFVALVDPEIRYDQTELSDLWCRCVARMVLPIIENFRERGLDLVELDQIPAPLLRWLDHVADERLPAQSRDSVMRTHVFDAIQHVLTDHDLLVCPTVGALPVVNGPRGETLGPARVDGVAVDPSIGWTLTYLLNFTGHPACSVPAGLVDGLPVGMQIIGRRFADGDVLRAAAAVERHRPWASWYPARRGGSGRGA</sequence>
<organism evidence="3 4">
    <name type="scientific">Amycolatopsis coloradensis</name>
    <dbReference type="NCBI Taxonomy" id="76021"/>
    <lineage>
        <taxon>Bacteria</taxon>
        <taxon>Bacillati</taxon>
        <taxon>Actinomycetota</taxon>
        <taxon>Actinomycetes</taxon>
        <taxon>Pseudonocardiales</taxon>
        <taxon>Pseudonocardiaceae</taxon>
        <taxon>Amycolatopsis</taxon>
    </lineage>
</organism>
<dbReference type="SUPFAM" id="SSF75304">
    <property type="entry name" value="Amidase signature (AS) enzymes"/>
    <property type="match status" value="1"/>
</dbReference>
<dbReference type="InterPro" id="IPR020556">
    <property type="entry name" value="Amidase_CS"/>
</dbReference>
<dbReference type="PROSITE" id="PS00571">
    <property type="entry name" value="AMIDASES"/>
    <property type="match status" value="1"/>
</dbReference>
<feature type="domain" description="Amidase" evidence="2">
    <location>
        <begin position="26"/>
        <end position="465"/>
    </location>
</feature>
<dbReference type="EMBL" id="MQUQ01000011">
    <property type="protein sequence ID" value="OLZ50060.1"/>
    <property type="molecule type" value="Genomic_DNA"/>
</dbReference>
<dbReference type="PANTHER" id="PTHR11895">
    <property type="entry name" value="TRANSAMIDASE"/>
    <property type="match status" value="1"/>
</dbReference>
<comment type="caution">
    <text evidence="3">The sequence shown here is derived from an EMBL/GenBank/DDBJ whole genome shotgun (WGS) entry which is preliminary data.</text>
</comment>
<proteinExistence type="inferred from homology"/>
<keyword evidence="4" id="KW-1185">Reference proteome</keyword>
<dbReference type="InterPro" id="IPR036928">
    <property type="entry name" value="AS_sf"/>
</dbReference>
<dbReference type="PANTHER" id="PTHR11895:SF7">
    <property type="entry name" value="GLUTAMYL-TRNA(GLN) AMIDOTRANSFERASE SUBUNIT A, MITOCHONDRIAL"/>
    <property type="match status" value="1"/>
</dbReference>